<evidence type="ECO:0000259" key="1">
    <source>
        <dbReference type="Pfam" id="PF12957"/>
    </source>
</evidence>
<dbReference type="InterPro" id="IPR024559">
    <property type="entry name" value="DUF3846"/>
</dbReference>
<name>A0A8S5TBK2_9CAUD</name>
<protein>
    <recommendedName>
        <fullName evidence="1">DUF3846 domain-containing protein</fullName>
    </recommendedName>
</protein>
<organism evidence="2">
    <name type="scientific">Siphoviridae sp. ctprd3</name>
    <dbReference type="NCBI Taxonomy" id="2827943"/>
    <lineage>
        <taxon>Viruses</taxon>
        <taxon>Duplodnaviria</taxon>
        <taxon>Heunggongvirae</taxon>
        <taxon>Uroviricota</taxon>
        <taxon>Caudoviricetes</taxon>
    </lineage>
</organism>
<dbReference type="Pfam" id="PF12957">
    <property type="entry name" value="DUF3846"/>
    <property type="match status" value="1"/>
</dbReference>
<evidence type="ECO:0000313" key="2">
    <source>
        <dbReference type="EMBL" id="DAF60130.1"/>
    </source>
</evidence>
<accession>A0A8S5TBK2</accession>
<dbReference type="EMBL" id="BK032783">
    <property type="protein sequence ID" value="DAF60130.1"/>
    <property type="molecule type" value="Genomic_DNA"/>
</dbReference>
<proteinExistence type="predicted"/>
<reference evidence="2" key="1">
    <citation type="journal article" date="2021" name="Proc. Natl. Acad. Sci. U.S.A.">
        <title>A Catalog of Tens of Thousands of Viruses from Human Metagenomes Reveals Hidden Associations with Chronic Diseases.</title>
        <authorList>
            <person name="Tisza M.J."/>
            <person name="Buck C.B."/>
        </authorList>
    </citation>
    <scope>NUCLEOTIDE SEQUENCE</scope>
    <source>
        <strain evidence="2">Ctprd3</strain>
    </source>
</reference>
<feature type="domain" description="DUF3846" evidence="1">
    <location>
        <begin position="19"/>
        <end position="85"/>
    </location>
</feature>
<sequence length="88" mass="9815">MKLYEVGCIVKDVQPKNGEKISLEEAQALVDGYVELVHLNDDNILLCDEEGLLKHKPINTLATIQARGLGWKGSYLVGSVLFLKDKEF</sequence>